<keyword evidence="6 7" id="KW-0472">Membrane</keyword>
<evidence type="ECO:0000256" key="6">
    <source>
        <dbReference type="ARBA" id="ARBA00023136"/>
    </source>
</evidence>
<dbReference type="PANTHER" id="PTHR42829:SF1">
    <property type="entry name" value="INORGANIC CARBON TRANSPORTER SUBUNIT DABB-RELATED"/>
    <property type="match status" value="1"/>
</dbReference>
<dbReference type="Pfam" id="PF00361">
    <property type="entry name" value="Proton_antipo_M"/>
    <property type="match status" value="1"/>
</dbReference>
<dbReference type="InterPro" id="IPR001750">
    <property type="entry name" value="ND/Mrp_TM"/>
</dbReference>
<accession>A0A1I4C9I2</accession>
<comment type="subcellular location">
    <subcellularLocation>
        <location evidence="7">Cell membrane</location>
        <topology evidence="7">Multi-pass membrane protein</topology>
    </subcellularLocation>
    <subcellularLocation>
        <location evidence="1">Endomembrane system</location>
        <topology evidence="1">Multi-pass membrane protein</topology>
    </subcellularLocation>
    <subcellularLocation>
        <location evidence="8">Membrane</location>
        <topology evidence="8">Multi-pass membrane protein</topology>
    </subcellularLocation>
</comment>
<dbReference type="GO" id="GO:0012505">
    <property type="term" value="C:endomembrane system"/>
    <property type="evidence" value="ECO:0007669"/>
    <property type="project" value="UniProtKB-SubCell"/>
</dbReference>
<evidence type="ECO:0000256" key="2">
    <source>
        <dbReference type="ARBA" id="ARBA00022448"/>
    </source>
</evidence>
<sequence>MDLLLAINHAVALLPALLMLGAAWTPRVFRTSTIARWQGFNRLAVLALVFAAISLGLELIVARMPGHPAFGGGHAWFAPNLFGCWVSLLVQFLGTVIGVYSMRHLRGEHRQGTYIASLAVVLASVHFLLLANHWVTLIGAWMAIGFGMQRLLTFYPERGFAQLAAHKKRIADRLADLLLIVAAVLAWRTVGSGSLSVLMAQVAAGVRAPELSASATLLALAVILRTALLPVHGWLIQVMEAPTPVSALLHAGVVNLGGYVLVFFAPLLGVSDVAHWCLVVIGLVSTVLGGTVMITRVSLKVHLAWSTLSQMGFMLMECGLGLYQLAALHLLGHSLYKAHSFLAASSAVRNTRILRLHEDGHNGRLSLLWAPLLGYAVVWCGQHLLADLAWPWWWSAILALAWGPLLWLPGRQRGWHALTGLAMVVGFTVAAFVVEYLPLGAGFAPFAAAGPLAFAGMAFMYAGFVALQWWPQGFVGLRQWIYAGFYLDELYTVLVLRLWPQHEAGSAGSRFPTTQSVPARDE</sequence>
<feature type="transmembrane region" description="Helical" evidence="7">
    <location>
        <begin position="177"/>
        <end position="199"/>
    </location>
</feature>
<dbReference type="AlphaFoldDB" id="A0A1I4C9I2"/>
<dbReference type="InterPro" id="IPR003945">
    <property type="entry name" value="NU5C-like"/>
</dbReference>
<dbReference type="HAMAP" id="MF_00862">
    <property type="entry name" value="DabB"/>
    <property type="match status" value="1"/>
</dbReference>
<evidence type="ECO:0000256" key="4">
    <source>
        <dbReference type="ARBA" id="ARBA00022692"/>
    </source>
</evidence>
<comment type="function">
    <text evidence="7">Part of an energy-coupled inorganic carbon pump.</text>
</comment>
<keyword evidence="4 7" id="KW-0812">Transmembrane</keyword>
<feature type="transmembrane region" description="Helical" evidence="7">
    <location>
        <begin position="112"/>
        <end position="131"/>
    </location>
</feature>
<protein>
    <recommendedName>
        <fullName evidence="7">Probable inorganic carbon transporter subunit DabB</fullName>
    </recommendedName>
</protein>
<gene>
    <name evidence="7" type="primary">dabB</name>
    <name evidence="10" type="ORF">SAMN05192579_106175</name>
</gene>
<keyword evidence="2 7" id="KW-0813">Transport</keyword>
<feature type="transmembrane region" description="Helical" evidence="7">
    <location>
        <begin position="446"/>
        <end position="470"/>
    </location>
</feature>
<evidence type="ECO:0000313" key="11">
    <source>
        <dbReference type="Proteomes" id="UP000198725"/>
    </source>
</evidence>
<evidence type="ECO:0000256" key="7">
    <source>
        <dbReference type="HAMAP-Rule" id="MF_00862"/>
    </source>
</evidence>
<feature type="transmembrane region" description="Helical" evidence="7">
    <location>
        <begin position="247"/>
        <end position="267"/>
    </location>
</feature>
<dbReference type="Proteomes" id="UP000198725">
    <property type="component" value="Unassembled WGS sequence"/>
</dbReference>
<keyword evidence="5 7" id="KW-1133">Transmembrane helix</keyword>
<dbReference type="PANTHER" id="PTHR42829">
    <property type="entry name" value="NADH-UBIQUINONE OXIDOREDUCTASE CHAIN 5"/>
    <property type="match status" value="1"/>
</dbReference>
<feature type="transmembrane region" description="Helical" evidence="7">
    <location>
        <begin position="273"/>
        <end position="294"/>
    </location>
</feature>
<feature type="transmembrane region" description="Helical" evidence="7">
    <location>
        <begin position="6"/>
        <end position="24"/>
    </location>
</feature>
<comment type="similarity">
    <text evidence="7">Belongs to the inorganic carbon transporter (TC 9.A.2) DabB family.</text>
</comment>
<comment type="subunit">
    <text evidence="7">Forms a complex with DabA.</text>
</comment>
<keyword evidence="11" id="KW-1185">Reference proteome</keyword>
<feature type="transmembrane region" description="Helical" evidence="7">
    <location>
        <begin position="137"/>
        <end position="156"/>
    </location>
</feature>
<organism evidence="10 11">
    <name type="scientific">Rhodanobacter glycinis</name>
    <dbReference type="NCBI Taxonomy" id="582702"/>
    <lineage>
        <taxon>Bacteria</taxon>
        <taxon>Pseudomonadati</taxon>
        <taxon>Pseudomonadota</taxon>
        <taxon>Gammaproteobacteria</taxon>
        <taxon>Lysobacterales</taxon>
        <taxon>Rhodanobacteraceae</taxon>
        <taxon>Rhodanobacter</taxon>
    </lineage>
</organism>
<dbReference type="PRINTS" id="PR01434">
    <property type="entry name" value="NADHDHGNASE5"/>
</dbReference>
<name>A0A1I4C9I2_9GAMM</name>
<dbReference type="GO" id="GO:0015990">
    <property type="term" value="P:electron transport coupled proton transport"/>
    <property type="evidence" value="ECO:0007669"/>
    <property type="project" value="TreeGrafter"/>
</dbReference>
<evidence type="ECO:0000259" key="9">
    <source>
        <dbReference type="Pfam" id="PF00361"/>
    </source>
</evidence>
<dbReference type="GO" id="GO:0042773">
    <property type="term" value="P:ATP synthesis coupled electron transport"/>
    <property type="evidence" value="ECO:0007669"/>
    <property type="project" value="InterPro"/>
</dbReference>
<feature type="domain" description="NADH:quinone oxidoreductase/Mrp antiporter transmembrane" evidence="9">
    <location>
        <begin position="131"/>
        <end position="351"/>
    </location>
</feature>
<feature type="transmembrane region" description="Helical" evidence="7">
    <location>
        <begin position="76"/>
        <end position="100"/>
    </location>
</feature>
<feature type="transmembrane region" description="Helical" evidence="7">
    <location>
        <begin position="391"/>
        <end position="408"/>
    </location>
</feature>
<evidence type="ECO:0000256" key="5">
    <source>
        <dbReference type="ARBA" id="ARBA00022989"/>
    </source>
</evidence>
<evidence type="ECO:0000256" key="3">
    <source>
        <dbReference type="ARBA" id="ARBA00022475"/>
    </source>
</evidence>
<keyword evidence="3 7" id="KW-1003">Cell membrane</keyword>
<reference evidence="11" key="1">
    <citation type="submission" date="2016-10" db="EMBL/GenBank/DDBJ databases">
        <authorList>
            <person name="Varghese N."/>
            <person name="Submissions S."/>
        </authorList>
    </citation>
    <scope>NUCLEOTIDE SEQUENCE [LARGE SCALE GENOMIC DNA]</scope>
    <source>
        <strain evidence="11">MO64</strain>
    </source>
</reference>
<dbReference type="RefSeq" id="WP_092703324.1">
    <property type="nucleotide sequence ID" value="NZ_FOSR01000006.1"/>
</dbReference>
<evidence type="ECO:0000256" key="8">
    <source>
        <dbReference type="RuleBase" id="RU000320"/>
    </source>
</evidence>
<dbReference type="InterPro" id="IPR046396">
    <property type="entry name" value="Transporter_DabB"/>
</dbReference>
<feature type="transmembrane region" description="Helical" evidence="7">
    <location>
        <begin position="211"/>
        <end position="235"/>
    </location>
</feature>
<evidence type="ECO:0000313" key="10">
    <source>
        <dbReference type="EMBL" id="SFK77772.1"/>
    </source>
</evidence>
<proteinExistence type="inferred from homology"/>
<feature type="transmembrane region" description="Helical" evidence="7">
    <location>
        <begin position="45"/>
        <end position="64"/>
    </location>
</feature>
<dbReference type="GO" id="GO:0005886">
    <property type="term" value="C:plasma membrane"/>
    <property type="evidence" value="ECO:0007669"/>
    <property type="project" value="UniProtKB-SubCell"/>
</dbReference>
<dbReference type="GO" id="GO:0003954">
    <property type="term" value="F:NADH dehydrogenase activity"/>
    <property type="evidence" value="ECO:0007669"/>
    <property type="project" value="TreeGrafter"/>
</dbReference>
<evidence type="ECO:0000256" key="1">
    <source>
        <dbReference type="ARBA" id="ARBA00004127"/>
    </source>
</evidence>
<dbReference type="NCBIfam" id="NF006029">
    <property type="entry name" value="PRK08168.1"/>
    <property type="match status" value="1"/>
</dbReference>
<dbReference type="GO" id="GO:0008137">
    <property type="term" value="F:NADH dehydrogenase (ubiquinone) activity"/>
    <property type="evidence" value="ECO:0007669"/>
    <property type="project" value="InterPro"/>
</dbReference>
<feature type="transmembrane region" description="Helical" evidence="7">
    <location>
        <begin position="415"/>
        <end position="434"/>
    </location>
</feature>
<dbReference type="EMBL" id="FOSR01000006">
    <property type="protein sequence ID" value="SFK77772.1"/>
    <property type="molecule type" value="Genomic_DNA"/>
</dbReference>